<evidence type="ECO:0000256" key="1">
    <source>
        <dbReference type="ARBA" id="ARBA00023118"/>
    </source>
</evidence>
<name>D6TCK9_KTERA</name>
<evidence type="ECO:0000259" key="2">
    <source>
        <dbReference type="Pfam" id="PF03787"/>
    </source>
</evidence>
<reference evidence="3 4" key="1">
    <citation type="journal article" date="2011" name="Stand. Genomic Sci.">
        <title>Non-contiguous finished genome sequence and contextual data of the filamentous soil bacterium Ktedonobacter racemifer type strain (SOSP1-21).</title>
        <authorList>
            <person name="Chang Y.J."/>
            <person name="Land M."/>
            <person name="Hauser L."/>
            <person name="Chertkov O."/>
            <person name="Del Rio T.G."/>
            <person name="Nolan M."/>
            <person name="Copeland A."/>
            <person name="Tice H."/>
            <person name="Cheng J.F."/>
            <person name="Lucas S."/>
            <person name="Han C."/>
            <person name="Goodwin L."/>
            <person name="Pitluck S."/>
            <person name="Ivanova N."/>
            <person name="Ovchinikova G."/>
            <person name="Pati A."/>
            <person name="Chen A."/>
            <person name="Palaniappan K."/>
            <person name="Mavromatis K."/>
            <person name="Liolios K."/>
            <person name="Brettin T."/>
            <person name="Fiebig A."/>
            <person name="Rohde M."/>
            <person name="Abt B."/>
            <person name="Goker M."/>
            <person name="Detter J.C."/>
            <person name="Woyke T."/>
            <person name="Bristow J."/>
            <person name="Eisen J.A."/>
            <person name="Markowitz V."/>
            <person name="Hugenholtz P."/>
            <person name="Kyrpides N.C."/>
            <person name="Klenk H.P."/>
            <person name="Lapidus A."/>
        </authorList>
    </citation>
    <scope>NUCLEOTIDE SEQUENCE [LARGE SCALE GENOMIC DNA]</scope>
    <source>
        <strain evidence="4">DSM 44963</strain>
    </source>
</reference>
<protein>
    <submittedName>
        <fullName evidence="3">CRISPR-associated RAMP protein, Cmr1 family</fullName>
    </submittedName>
</protein>
<dbReference type="AlphaFoldDB" id="D6TCK9"/>
<evidence type="ECO:0000313" key="4">
    <source>
        <dbReference type="Proteomes" id="UP000004508"/>
    </source>
</evidence>
<dbReference type="InterPro" id="IPR005537">
    <property type="entry name" value="RAMP_III_fam"/>
</dbReference>
<dbReference type="InterPro" id="IPR007522">
    <property type="entry name" value="CRISPR-assoc_prot_TM1795"/>
</dbReference>
<dbReference type="RefSeq" id="WP_007907046.1">
    <property type="nucleotide sequence ID" value="NZ_ADVG01000001.1"/>
</dbReference>
<keyword evidence="1" id="KW-0051">Antiviral defense</keyword>
<dbReference type="NCBIfam" id="TIGR01894">
    <property type="entry name" value="cas_TM1795_cmr1"/>
    <property type="match status" value="1"/>
</dbReference>
<organism evidence="3 4">
    <name type="scientific">Ktedonobacter racemifer DSM 44963</name>
    <dbReference type="NCBI Taxonomy" id="485913"/>
    <lineage>
        <taxon>Bacteria</taxon>
        <taxon>Bacillati</taxon>
        <taxon>Chloroflexota</taxon>
        <taxon>Ktedonobacteria</taxon>
        <taxon>Ktedonobacterales</taxon>
        <taxon>Ktedonobacteraceae</taxon>
        <taxon>Ktedonobacter</taxon>
    </lineage>
</organism>
<gene>
    <name evidence="3" type="ORF">Krac_11623</name>
</gene>
<dbReference type="InParanoid" id="D6TCK9"/>
<evidence type="ECO:0000313" key="3">
    <source>
        <dbReference type="EMBL" id="EFH90026.1"/>
    </source>
</evidence>
<accession>D6TCK9</accession>
<feature type="domain" description="CRISPR type III-associated protein" evidence="2">
    <location>
        <begin position="9"/>
        <end position="170"/>
    </location>
</feature>
<dbReference type="eggNOG" id="COG1367">
    <property type="taxonomic scope" value="Bacteria"/>
</dbReference>
<dbReference type="Pfam" id="PF03787">
    <property type="entry name" value="RAMPs"/>
    <property type="match status" value="1"/>
</dbReference>
<dbReference type="GO" id="GO:0051607">
    <property type="term" value="P:defense response to virus"/>
    <property type="evidence" value="ECO:0007669"/>
    <property type="project" value="UniProtKB-KW"/>
</dbReference>
<keyword evidence="4" id="KW-1185">Reference proteome</keyword>
<comment type="caution">
    <text evidence="3">The sequence shown here is derived from an EMBL/GenBank/DDBJ whole genome shotgun (WGS) entry which is preliminary data.</text>
</comment>
<dbReference type="Proteomes" id="UP000004508">
    <property type="component" value="Unassembled WGS sequence"/>
</dbReference>
<sequence>MRQEVHFHLQTITPLFMAGADQHNVEIRAPSFRGVMRYWLRAAAGGVMGTNADDLKNVSEVEKKVFGTTSEASALIVRARCDFDASTAPILSREGRSREDITGRDYLMWSVIQGKRPYIPPQTPLQVSLAVRSQQKESQIALQRAISSFWLCIHLGGIGTRSRRGAGSLSVISTQGNVGDFSFAVPTAIEELPAYLSHGIRASSSLYSGNESTAQRHPNFDVLRSGACSVWLISNNGRPWRDANTAFQALGKGLRECRTALELPDRKIFGIPVMGMKYPISGAGSKLKRLASPLHLSLLELPTASRQYVGVATLFKTKWPDMSDQGYALYAQVEKLIAQNFSSAQKVEL</sequence>
<dbReference type="EMBL" id="ADVG01000001">
    <property type="protein sequence ID" value="EFH90026.1"/>
    <property type="molecule type" value="Genomic_DNA"/>
</dbReference>
<dbReference type="OrthoDB" id="190500at2"/>
<dbReference type="STRING" id="485913.Krac_11623"/>
<proteinExistence type="predicted"/>